<dbReference type="Proteomes" id="UP001358586">
    <property type="component" value="Chromosome 3"/>
</dbReference>
<dbReference type="EMBL" id="JARKNE010000003">
    <property type="protein sequence ID" value="KAK5839761.1"/>
    <property type="molecule type" value="Genomic_DNA"/>
</dbReference>
<name>A0ABR0QKA8_GOSAR</name>
<comment type="caution">
    <text evidence="1">The sequence shown here is derived from an EMBL/GenBank/DDBJ whole genome shotgun (WGS) entry which is preliminary data.</text>
</comment>
<proteinExistence type="predicted"/>
<organism evidence="1 2">
    <name type="scientific">Gossypium arboreum</name>
    <name type="common">Tree cotton</name>
    <name type="synonym">Gossypium nanking</name>
    <dbReference type="NCBI Taxonomy" id="29729"/>
    <lineage>
        <taxon>Eukaryota</taxon>
        <taxon>Viridiplantae</taxon>
        <taxon>Streptophyta</taxon>
        <taxon>Embryophyta</taxon>
        <taxon>Tracheophyta</taxon>
        <taxon>Spermatophyta</taxon>
        <taxon>Magnoliopsida</taxon>
        <taxon>eudicotyledons</taxon>
        <taxon>Gunneridae</taxon>
        <taxon>Pentapetalae</taxon>
        <taxon>rosids</taxon>
        <taxon>malvids</taxon>
        <taxon>Malvales</taxon>
        <taxon>Malvaceae</taxon>
        <taxon>Malvoideae</taxon>
        <taxon>Gossypium</taxon>
    </lineage>
</organism>
<evidence type="ECO:0000313" key="1">
    <source>
        <dbReference type="EMBL" id="KAK5839761.1"/>
    </source>
</evidence>
<reference evidence="1 2" key="1">
    <citation type="submission" date="2023-03" db="EMBL/GenBank/DDBJ databases">
        <title>WGS of Gossypium arboreum.</title>
        <authorList>
            <person name="Yu D."/>
        </authorList>
    </citation>
    <scope>NUCLEOTIDE SEQUENCE [LARGE SCALE GENOMIC DNA]</scope>
    <source>
        <tissue evidence="1">Leaf</tissue>
    </source>
</reference>
<evidence type="ECO:0000313" key="2">
    <source>
        <dbReference type="Proteomes" id="UP001358586"/>
    </source>
</evidence>
<gene>
    <name evidence="1" type="ORF">PVK06_008598</name>
</gene>
<protein>
    <submittedName>
        <fullName evidence="1">Uncharacterized protein</fullName>
    </submittedName>
</protein>
<keyword evidence="2" id="KW-1185">Reference proteome</keyword>
<accession>A0ABR0QKA8</accession>
<sequence length="137" mass="16007">MDVLRRDVQELHPNVQDMDWLFCSNNPLSLEVAVVNLPSEFKVPKEMFEGRRDPKAYLIQYNDYMNVLRAFDTVKCKSFLTTLKGSEKDRYLSLQQGSLQSFSQLGQIIFGRFRAYRMIMTTSMGLMSTKQRDGEYL</sequence>